<organism evidence="2 3">
    <name type="scientific">Tanacetum coccineum</name>
    <dbReference type="NCBI Taxonomy" id="301880"/>
    <lineage>
        <taxon>Eukaryota</taxon>
        <taxon>Viridiplantae</taxon>
        <taxon>Streptophyta</taxon>
        <taxon>Embryophyta</taxon>
        <taxon>Tracheophyta</taxon>
        <taxon>Spermatophyta</taxon>
        <taxon>Magnoliopsida</taxon>
        <taxon>eudicotyledons</taxon>
        <taxon>Gunneridae</taxon>
        <taxon>Pentapetalae</taxon>
        <taxon>asterids</taxon>
        <taxon>campanulids</taxon>
        <taxon>Asterales</taxon>
        <taxon>Asteraceae</taxon>
        <taxon>Asteroideae</taxon>
        <taxon>Anthemideae</taxon>
        <taxon>Anthemidinae</taxon>
        <taxon>Tanacetum</taxon>
    </lineage>
</organism>
<dbReference type="InterPro" id="IPR013103">
    <property type="entry name" value="RVT_2"/>
</dbReference>
<comment type="caution">
    <text evidence="2">The sequence shown here is derived from an EMBL/GenBank/DDBJ whole genome shotgun (WGS) entry which is preliminary data.</text>
</comment>
<reference evidence="2" key="2">
    <citation type="submission" date="2022-01" db="EMBL/GenBank/DDBJ databases">
        <authorList>
            <person name="Yamashiro T."/>
            <person name="Shiraishi A."/>
            <person name="Satake H."/>
            <person name="Nakayama K."/>
        </authorList>
    </citation>
    <scope>NUCLEOTIDE SEQUENCE</scope>
</reference>
<reference evidence="2" key="1">
    <citation type="journal article" date="2022" name="Int. J. Mol. Sci.">
        <title>Draft Genome of Tanacetum Coccineum: Genomic Comparison of Closely Related Tanacetum-Family Plants.</title>
        <authorList>
            <person name="Yamashiro T."/>
            <person name="Shiraishi A."/>
            <person name="Nakayama K."/>
            <person name="Satake H."/>
        </authorList>
    </citation>
    <scope>NUCLEOTIDE SEQUENCE</scope>
</reference>
<evidence type="ECO:0000313" key="3">
    <source>
        <dbReference type="Proteomes" id="UP001151760"/>
    </source>
</evidence>
<proteinExistence type="predicted"/>
<keyword evidence="3" id="KW-1185">Reference proteome</keyword>
<protein>
    <submittedName>
        <fullName evidence="2">Retrovirus-related pol polyprotein from transposon TNT 1-94</fullName>
    </submittedName>
</protein>
<name>A0ABQ4X2A6_9ASTR</name>
<dbReference type="Proteomes" id="UP001151760">
    <property type="component" value="Unassembled WGS sequence"/>
</dbReference>
<dbReference type="Pfam" id="PF07727">
    <property type="entry name" value="RVT_2"/>
    <property type="match status" value="1"/>
</dbReference>
<sequence>MTRQQLQTDSEVCIHALTVSIIEPKDIKEAMADHSWIESMQDELNQFKRLQNKTHLMAKGYKQEEGIDFEESFALVARLEAVRMFIAYAAHKNITIFQMDVKTAFLNGPLKEEVYVSQPKGFIDPEFPDHVYRLKKALYGLKQAPRAWYDKLSSFLIEHGFTKVIIMAQQQHAADVHPDELCPPNKRYDLMDANKKVDLEHVQCLPESKILTNIIKNHPLRFSIAASSSVL</sequence>
<gene>
    <name evidence="2" type="ORF">Tco_0654041</name>
</gene>
<dbReference type="EMBL" id="BQNB010009137">
    <property type="protein sequence ID" value="GJS59257.1"/>
    <property type="molecule type" value="Genomic_DNA"/>
</dbReference>
<dbReference type="InterPro" id="IPR043502">
    <property type="entry name" value="DNA/RNA_pol_sf"/>
</dbReference>
<accession>A0ABQ4X2A6</accession>
<evidence type="ECO:0000259" key="1">
    <source>
        <dbReference type="Pfam" id="PF07727"/>
    </source>
</evidence>
<dbReference type="SUPFAM" id="SSF56672">
    <property type="entry name" value="DNA/RNA polymerases"/>
    <property type="match status" value="1"/>
</dbReference>
<evidence type="ECO:0000313" key="2">
    <source>
        <dbReference type="EMBL" id="GJS59257.1"/>
    </source>
</evidence>
<feature type="domain" description="Reverse transcriptase Ty1/copia-type" evidence="1">
    <location>
        <begin position="24"/>
        <end position="164"/>
    </location>
</feature>